<accession>A0A1Y2K0B5</accession>
<keyword evidence="1" id="KW-1133">Transmembrane helix</keyword>
<evidence type="ECO:0000256" key="1">
    <source>
        <dbReference type="SAM" id="Phobius"/>
    </source>
</evidence>
<sequence>MQTYLQPIATGLATLITIWAFSTYILKIVGGKTIPHVFSWVVWGVTTSIVFVAMVSAGGGMGAWPVGLSGAMTLGVAWLSFKRRGDITITRLDWAFFLAALGSIPLWLATHDPLWAVVLLTTVDILGFGPTIRKAYDSPFEETPSFYLIYAVRNGLVLYALEERNLAGTLFPAAIGIACAALALLIVWRRRVIGSIPAQ</sequence>
<protein>
    <submittedName>
        <fullName evidence="2">Uncharacterized protein</fullName>
    </submittedName>
</protein>
<reference evidence="2 3" key="1">
    <citation type="journal article" date="2016" name="BMC Genomics">
        <title>Combined genomic and structural analyses of a cultured magnetotactic bacterium reveals its niche adaptation to a dynamic environment.</title>
        <authorList>
            <person name="Araujo A.C."/>
            <person name="Morillo V."/>
            <person name="Cypriano J."/>
            <person name="Teixeira L.C."/>
            <person name="Leao P."/>
            <person name="Lyra S."/>
            <person name="Almeida L.G."/>
            <person name="Bazylinski D.A."/>
            <person name="Vasconcellos A.T."/>
            <person name="Abreu F."/>
            <person name="Lins U."/>
        </authorList>
    </citation>
    <scope>NUCLEOTIDE SEQUENCE [LARGE SCALE GENOMIC DNA]</scope>
    <source>
        <strain evidence="2 3">IT-1</strain>
    </source>
</reference>
<gene>
    <name evidence="2" type="ORF">MAIT1_01458</name>
</gene>
<evidence type="ECO:0000313" key="2">
    <source>
        <dbReference type="EMBL" id="OSM01483.1"/>
    </source>
</evidence>
<dbReference type="STRING" id="1434232.MAIT1_01458"/>
<proteinExistence type="predicted"/>
<feature type="transmembrane region" description="Helical" evidence="1">
    <location>
        <begin position="167"/>
        <end position="188"/>
    </location>
</feature>
<dbReference type="EMBL" id="LVJN01000020">
    <property type="protein sequence ID" value="OSM01483.1"/>
    <property type="molecule type" value="Genomic_DNA"/>
</dbReference>
<keyword evidence="1" id="KW-0472">Membrane</keyword>
<dbReference type="OrthoDB" id="2242787at2"/>
<dbReference type="RefSeq" id="WP_085442934.1">
    <property type="nucleotide sequence ID" value="NZ_LVJN01000020.1"/>
</dbReference>
<keyword evidence="1" id="KW-0812">Transmembrane</keyword>
<feature type="transmembrane region" description="Helical" evidence="1">
    <location>
        <begin position="92"/>
        <end position="108"/>
    </location>
</feature>
<dbReference type="Proteomes" id="UP000194003">
    <property type="component" value="Unassembled WGS sequence"/>
</dbReference>
<comment type="caution">
    <text evidence="2">The sequence shown here is derived from an EMBL/GenBank/DDBJ whole genome shotgun (WGS) entry which is preliminary data.</text>
</comment>
<keyword evidence="3" id="KW-1185">Reference proteome</keyword>
<dbReference type="AlphaFoldDB" id="A0A1Y2K0B5"/>
<feature type="transmembrane region" description="Helical" evidence="1">
    <location>
        <begin position="63"/>
        <end position="80"/>
    </location>
</feature>
<evidence type="ECO:0000313" key="3">
    <source>
        <dbReference type="Proteomes" id="UP000194003"/>
    </source>
</evidence>
<name>A0A1Y2K0B5_9PROT</name>
<organism evidence="2 3">
    <name type="scientific">Magnetofaba australis IT-1</name>
    <dbReference type="NCBI Taxonomy" id="1434232"/>
    <lineage>
        <taxon>Bacteria</taxon>
        <taxon>Pseudomonadati</taxon>
        <taxon>Pseudomonadota</taxon>
        <taxon>Magnetococcia</taxon>
        <taxon>Magnetococcales</taxon>
        <taxon>Magnetococcaceae</taxon>
        <taxon>Magnetofaba</taxon>
    </lineage>
</organism>
<feature type="transmembrane region" description="Helical" evidence="1">
    <location>
        <begin position="38"/>
        <end position="57"/>
    </location>
</feature>
<feature type="transmembrane region" description="Helical" evidence="1">
    <location>
        <begin position="6"/>
        <end position="26"/>
    </location>
</feature>